<gene>
    <name evidence="2" type="ORF">Acr_04g0004100</name>
</gene>
<evidence type="ECO:0000256" key="1">
    <source>
        <dbReference type="SAM" id="MobiDB-lite"/>
    </source>
</evidence>
<evidence type="ECO:0000313" key="3">
    <source>
        <dbReference type="Proteomes" id="UP000585474"/>
    </source>
</evidence>
<feature type="compositionally biased region" description="Basic and acidic residues" evidence="1">
    <location>
        <begin position="76"/>
        <end position="104"/>
    </location>
</feature>
<comment type="caution">
    <text evidence="2">The sequence shown here is derived from an EMBL/GenBank/DDBJ whole genome shotgun (WGS) entry which is preliminary data.</text>
</comment>
<organism evidence="2 3">
    <name type="scientific">Actinidia rufa</name>
    <dbReference type="NCBI Taxonomy" id="165716"/>
    <lineage>
        <taxon>Eukaryota</taxon>
        <taxon>Viridiplantae</taxon>
        <taxon>Streptophyta</taxon>
        <taxon>Embryophyta</taxon>
        <taxon>Tracheophyta</taxon>
        <taxon>Spermatophyta</taxon>
        <taxon>Magnoliopsida</taxon>
        <taxon>eudicotyledons</taxon>
        <taxon>Gunneridae</taxon>
        <taxon>Pentapetalae</taxon>
        <taxon>asterids</taxon>
        <taxon>Ericales</taxon>
        <taxon>Actinidiaceae</taxon>
        <taxon>Actinidia</taxon>
    </lineage>
</organism>
<reference evidence="2 3" key="1">
    <citation type="submission" date="2019-07" db="EMBL/GenBank/DDBJ databases">
        <title>De Novo Assembly of kiwifruit Actinidia rufa.</title>
        <authorList>
            <person name="Sugita-Konishi S."/>
            <person name="Sato K."/>
            <person name="Mori E."/>
            <person name="Abe Y."/>
            <person name="Kisaki G."/>
            <person name="Hamano K."/>
            <person name="Suezawa K."/>
            <person name="Otani M."/>
            <person name="Fukuda T."/>
            <person name="Manabe T."/>
            <person name="Gomi K."/>
            <person name="Tabuchi M."/>
            <person name="Akimitsu K."/>
            <person name="Kataoka I."/>
        </authorList>
    </citation>
    <scope>NUCLEOTIDE SEQUENCE [LARGE SCALE GENOMIC DNA]</scope>
    <source>
        <strain evidence="3">cv. Fuchu</strain>
    </source>
</reference>
<proteinExistence type="predicted"/>
<evidence type="ECO:0000313" key="2">
    <source>
        <dbReference type="EMBL" id="GFY85672.1"/>
    </source>
</evidence>
<feature type="region of interest" description="Disordered" evidence="1">
    <location>
        <begin position="72"/>
        <end position="125"/>
    </location>
</feature>
<keyword evidence="3" id="KW-1185">Reference proteome</keyword>
<feature type="compositionally biased region" description="Basic and acidic residues" evidence="1">
    <location>
        <begin position="215"/>
        <end position="245"/>
    </location>
</feature>
<name>A0A7J0EHC2_9ERIC</name>
<feature type="region of interest" description="Disordered" evidence="1">
    <location>
        <begin position="206"/>
        <end position="245"/>
    </location>
</feature>
<dbReference type="Proteomes" id="UP000585474">
    <property type="component" value="Unassembled WGS sequence"/>
</dbReference>
<accession>A0A7J0EHC2</accession>
<dbReference type="EMBL" id="BJWL01000004">
    <property type="protein sequence ID" value="GFY85672.1"/>
    <property type="molecule type" value="Genomic_DNA"/>
</dbReference>
<dbReference type="AlphaFoldDB" id="A0A7J0EHC2"/>
<protein>
    <submittedName>
        <fullName evidence="2">Uncharacterized protein</fullName>
    </submittedName>
</protein>
<sequence length="245" mass="28529">MHLRSRCLPRLRYNSPLDNRTHPLANTSQVLDLEGLHREIHGMAEQMRLMNENNVRLIQLLVAANLPPPIAPPILDAERSHRSRRSGDHSQNHSTDREQRDQHRSPSLVPPRRERSLSSSESRIRQKNASHLFTIHQKEIERLKNYVKRFYQAILEVEDPSDKVVIMAMMEGLQSGPLFDSLSKNVHKTLSAFQNKVDKYIAAEELADAKRRRRGKDDPKRKEPDNKRSEYRGEARNKRSNRDSK</sequence>